<keyword evidence="8" id="KW-1185">Reference proteome</keyword>
<name>A0A0P6XNC3_9CHLR</name>
<dbReference type="PIRSF" id="PIRSF006157">
    <property type="entry name" value="Doxgns_DODA"/>
    <property type="match status" value="1"/>
</dbReference>
<sequence>MPVLFVGHGSPMNAIEKNGYNRTWVSLARRLPRPRAIVSISAHWETEGSQVTAADRPRTIHDFYGFPKELFDLQYPAPGDPSLAITLCSTVKPVTLRPDLQWGLDHGTWSVLCHMYPEADIPVIQLSLDRTRDGAYHYNMGKQLRFLRDQGVLVMGSGNLVHNLAMVSWGSYPYDWAGEFDQKIRNWIQTGDHDALIHYEKQGKAASLSINSGEHFLPALYILAMQEAGEPVEFFNESILAASISMRGFLIGGAPVD</sequence>
<evidence type="ECO:0000259" key="6">
    <source>
        <dbReference type="Pfam" id="PF02900"/>
    </source>
</evidence>
<evidence type="ECO:0000256" key="5">
    <source>
        <dbReference type="ARBA" id="ARBA00023002"/>
    </source>
</evidence>
<protein>
    <submittedName>
        <fullName evidence="7">Dioxygenase</fullName>
    </submittedName>
</protein>
<comment type="cofactor">
    <cofactor evidence="1">
        <name>Zn(2+)</name>
        <dbReference type="ChEBI" id="CHEBI:29105"/>
    </cofactor>
</comment>
<evidence type="ECO:0000256" key="4">
    <source>
        <dbReference type="ARBA" id="ARBA00022833"/>
    </source>
</evidence>
<evidence type="ECO:0000256" key="3">
    <source>
        <dbReference type="ARBA" id="ARBA00022723"/>
    </source>
</evidence>
<dbReference type="STRING" id="229920.ADM99_03005"/>
<evidence type="ECO:0000256" key="1">
    <source>
        <dbReference type="ARBA" id="ARBA00001947"/>
    </source>
</evidence>
<dbReference type="Pfam" id="PF02900">
    <property type="entry name" value="LigB"/>
    <property type="match status" value="1"/>
</dbReference>
<feature type="domain" description="Extradiol ring-cleavage dioxygenase class III enzyme subunit B" evidence="6">
    <location>
        <begin position="28"/>
        <end position="233"/>
    </location>
</feature>
<reference evidence="7 8" key="1">
    <citation type="submission" date="2015-07" db="EMBL/GenBank/DDBJ databases">
        <title>Genome sequence of Leptolinea tardivitalis DSM 16556.</title>
        <authorList>
            <person name="Hemp J."/>
            <person name="Ward L.M."/>
            <person name="Pace L.A."/>
            <person name="Fischer W.W."/>
        </authorList>
    </citation>
    <scope>NUCLEOTIDE SEQUENCE [LARGE SCALE GENOMIC DNA]</scope>
    <source>
        <strain evidence="7 8">YMTK-2</strain>
    </source>
</reference>
<dbReference type="SUPFAM" id="SSF53213">
    <property type="entry name" value="LigB-like"/>
    <property type="match status" value="1"/>
</dbReference>
<dbReference type="GO" id="GO:0008198">
    <property type="term" value="F:ferrous iron binding"/>
    <property type="evidence" value="ECO:0007669"/>
    <property type="project" value="InterPro"/>
</dbReference>
<proteinExistence type="inferred from homology"/>
<evidence type="ECO:0000256" key="2">
    <source>
        <dbReference type="ARBA" id="ARBA00007581"/>
    </source>
</evidence>
<evidence type="ECO:0000313" key="7">
    <source>
        <dbReference type="EMBL" id="KPL73519.1"/>
    </source>
</evidence>
<keyword evidence="7" id="KW-0223">Dioxygenase</keyword>
<keyword evidence="4" id="KW-0862">Zinc</keyword>
<evidence type="ECO:0000313" key="8">
    <source>
        <dbReference type="Proteomes" id="UP000050430"/>
    </source>
</evidence>
<dbReference type="EMBL" id="LGCK01000006">
    <property type="protein sequence ID" value="KPL73519.1"/>
    <property type="molecule type" value="Genomic_DNA"/>
</dbReference>
<keyword evidence="5" id="KW-0560">Oxidoreductase</keyword>
<accession>A0A0P6XNC3</accession>
<keyword evidence="3" id="KW-0479">Metal-binding</keyword>
<comment type="similarity">
    <text evidence="2">Belongs to the DODA-type extradiol aromatic ring-opening dioxygenase family.</text>
</comment>
<dbReference type="InterPro" id="IPR004183">
    <property type="entry name" value="Xdiol_dOase_suB"/>
</dbReference>
<dbReference type="NCBIfam" id="NF007914">
    <property type="entry name" value="PRK10628.1"/>
    <property type="match status" value="1"/>
</dbReference>
<dbReference type="AlphaFoldDB" id="A0A0P6XNC3"/>
<gene>
    <name evidence="7" type="ORF">ADM99_03005</name>
</gene>
<dbReference type="PANTHER" id="PTHR30096:SF0">
    <property type="entry name" value="4,5-DOPA DIOXYGENASE EXTRADIOL-LIKE PROTEIN"/>
    <property type="match status" value="1"/>
</dbReference>
<dbReference type="CDD" id="cd07363">
    <property type="entry name" value="45_DOPA_Dioxygenase"/>
    <property type="match status" value="1"/>
</dbReference>
<organism evidence="7 8">
    <name type="scientific">Leptolinea tardivitalis</name>
    <dbReference type="NCBI Taxonomy" id="229920"/>
    <lineage>
        <taxon>Bacteria</taxon>
        <taxon>Bacillati</taxon>
        <taxon>Chloroflexota</taxon>
        <taxon>Anaerolineae</taxon>
        <taxon>Anaerolineales</taxon>
        <taxon>Anaerolineaceae</taxon>
        <taxon>Leptolinea</taxon>
    </lineage>
</organism>
<dbReference type="Gene3D" id="3.40.830.10">
    <property type="entry name" value="LigB-like"/>
    <property type="match status" value="1"/>
</dbReference>
<comment type="caution">
    <text evidence="7">The sequence shown here is derived from an EMBL/GenBank/DDBJ whole genome shotgun (WGS) entry which is preliminary data.</text>
</comment>
<dbReference type="GO" id="GO:0008270">
    <property type="term" value="F:zinc ion binding"/>
    <property type="evidence" value="ECO:0007669"/>
    <property type="project" value="InterPro"/>
</dbReference>
<dbReference type="InterPro" id="IPR014436">
    <property type="entry name" value="Extradiol_dOase_DODA"/>
</dbReference>
<dbReference type="PANTHER" id="PTHR30096">
    <property type="entry name" value="4,5-DOPA DIOXYGENASE EXTRADIOL-LIKE PROTEIN"/>
    <property type="match status" value="1"/>
</dbReference>
<dbReference type="Proteomes" id="UP000050430">
    <property type="component" value="Unassembled WGS sequence"/>
</dbReference>
<dbReference type="GO" id="GO:0016702">
    <property type="term" value="F:oxidoreductase activity, acting on single donors with incorporation of molecular oxygen, incorporation of two atoms of oxygen"/>
    <property type="evidence" value="ECO:0007669"/>
    <property type="project" value="UniProtKB-ARBA"/>
</dbReference>
<dbReference type="PATRIC" id="fig|229920.5.peg.2228"/>